<dbReference type="AlphaFoldDB" id="A0A2C6M758"/>
<dbReference type="InterPro" id="IPR001387">
    <property type="entry name" value="Cro/C1-type_HTH"/>
</dbReference>
<dbReference type="SUPFAM" id="SSF47413">
    <property type="entry name" value="lambda repressor-like DNA-binding domains"/>
    <property type="match status" value="1"/>
</dbReference>
<dbReference type="CDD" id="cd00093">
    <property type="entry name" value="HTH_XRE"/>
    <property type="match status" value="1"/>
</dbReference>
<evidence type="ECO:0000259" key="1">
    <source>
        <dbReference type="PROSITE" id="PS50943"/>
    </source>
</evidence>
<dbReference type="Proteomes" id="UP000222564">
    <property type="component" value="Unassembled WGS sequence"/>
</dbReference>
<name>A0A2C6M758_9FIRM</name>
<protein>
    <recommendedName>
        <fullName evidence="1">HTH cro/C1-type domain-containing protein</fullName>
    </recommendedName>
</protein>
<dbReference type="InterPro" id="IPR010982">
    <property type="entry name" value="Lambda_DNA-bd_dom_sf"/>
</dbReference>
<dbReference type="PROSITE" id="PS50943">
    <property type="entry name" value="HTH_CROC1"/>
    <property type="match status" value="1"/>
</dbReference>
<evidence type="ECO:0000313" key="3">
    <source>
        <dbReference type="Proteomes" id="UP000222564"/>
    </source>
</evidence>
<dbReference type="OrthoDB" id="1684348at2"/>
<accession>A0A2C6M758</accession>
<reference evidence="2 3" key="1">
    <citation type="submission" date="2013-09" db="EMBL/GenBank/DDBJ databases">
        <title>Biodegradation of hydrocarbons in the deep terrestrial subsurface : characterization of a microbial consortium composed of two Desulfotomaculum species originating from a deep geological formation.</title>
        <authorList>
            <person name="Aullo T."/>
            <person name="Berlendis S."/>
            <person name="Lascourreges J.-F."/>
            <person name="Dessort D."/>
            <person name="Saint-Laurent S."/>
            <person name="Schraauwers B."/>
            <person name="Mas J."/>
            <person name="Magot M."/>
            <person name="Ranchou-Peyruse A."/>
        </authorList>
    </citation>
    <scope>NUCLEOTIDE SEQUENCE [LARGE SCALE GENOMIC DNA]</scope>
    <source>
        <strain evidence="2 3">Bs107</strain>
    </source>
</reference>
<sequence length="82" mass="9586">MAKNSELAKFRDLIKKSQEDMANILDISVSFYTKVEHGLRNPSYNFIKKFKEQFPDADINKIFLVTNNTKSVIIIKYVQDKN</sequence>
<dbReference type="GO" id="GO:0003677">
    <property type="term" value="F:DNA binding"/>
    <property type="evidence" value="ECO:0007669"/>
    <property type="project" value="InterPro"/>
</dbReference>
<evidence type="ECO:0000313" key="2">
    <source>
        <dbReference type="EMBL" id="PHJ38057.1"/>
    </source>
</evidence>
<dbReference type="Gene3D" id="1.10.260.40">
    <property type="entry name" value="lambda repressor-like DNA-binding domains"/>
    <property type="match status" value="1"/>
</dbReference>
<keyword evidence="3" id="KW-1185">Reference proteome</keyword>
<gene>
    <name evidence="2" type="ORF">P378_11995</name>
</gene>
<proteinExistence type="predicted"/>
<dbReference type="Pfam" id="PF01381">
    <property type="entry name" value="HTH_3"/>
    <property type="match status" value="1"/>
</dbReference>
<dbReference type="EMBL" id="AWQQ01000056">
    <property type="protein sequence ID" value="PHJ38057.1"/>
    <property type="molecule type" value="Genomic_DNA"/>
</dbReference>
<feature type="domain" description="HTH cro/C1-type" evidence="1">
    <location>
        <begin position="7"/>
        <end position="49"/>
    </location>
</feature>
<organism evidence="2 3">
    <name type="scientific">Desulforamulus profundi</name>
    <dbReference type="NCBI Taxonomy" id="1383067"/>
    <lineage>
        <taxon>Bacteria</taxon>
        <taxon>Bacillati</taxon>
        <taxon>Bacillota</taxon>
        <taxon>Clostridia</taxon>
        <taxon>Eubacteriales</taxon>
        <taxon>Peptococcaceae</taxon>
        <taxon>Desulforamulus</taxon>
    </lineage>
</organism>
<dbReference type="RefSeq" id="WP_099083247.1">
    <property type="nucleotide sequence ID" value="NZ_AWQQ01000056.1"/>
</dbReference>
<comment type="caution">
    <text evidence="2">The sequence shown here is derived from an EMBL/GenBank/DDBJ whole genome shotgun (WGS) entry which is preliminary data.</text>
</comment>